<sequence>MSEQECKLYKAIEDLRLVNNDAIGLLAKFDAIKLELQKLGYANNDYSLTDEYLQKFDPGKEFAKAIYHSRWDTFEGMQENFTAAQHAMEAACTKDVTANVEATIKHAIATT</sequence>
<gene>
    <name evidence="1" type="ORF">UTRI_01609</name>
</gene>
<evidence type="ECO:0000313" key="1">
    <source>
        <dbReference type="EMBL" id="SPO22931.1"/>
    </source>
</evidence>
<dbReference type="Proteomes" id="UP000324022">
    <property type="component" value="Unassembled WGS sequence"/>
</dbReference>
<dbReference type="AlphaFoldDB" id="A0A5C3E052"/>
<organism evidence="1 2">
    <name type="scientific">Ustilago trichophora</name>
    <dbReference type="NCBI Taxonomy" id="86804"/>
    <lineage>
        <taxon>Eukaryota</taxon>
        <taxon>Fungi</taxon>
        <taxon>Dikarya</taxon>
        <taxon>Basidiomycota</taxon>
        <taxon>Ustilaginomycotina</taxon>
        <taxon>Ustilaginomycetes</taxon>
        <taxon>Ustilaginales</taxon>
        <taxon>Ustilaginaceae</taxon>
        <taxon>Ustilago</taxon>
    </lineage>
</organism>
<dbReference type="EMBL" id="OOIN01000005">
    <property type="protein sequence ID" value="SPO22931.1"/>
    <property type="molecule type" value="Genomic_DNA"/>
</dbReference>
<evidence type="ECO:0000313" key="2">
    <source>
        <dbReference type="Proteomes" id="UP000324022"/>
    </source>
</evidence>
<accession>A0A5C3E052</accession>
<name>A0A5C3E052_9BASI</name>
<proteinExistence type="predicted"/>
<protein>
    <submittedName>
        <fullName evidence="1">Uncharacterized protein</fullName>
    </submittedName>
</protein>
<keyword evidence="2" id="KW-1185">Reference proteome</keyword>
<reference evidence="1 2" key="1">
    <citation type="submission" date="2018-03" db="EMBL/GenBank/DDBJ databases">
        <authorList>
            <person name="Guldener U."/>
        </authorList>
    </citation>
    <scope>NUCLEOTIDE SEQUENCE [LARGE SCALE GENOMIC DNA]</scope>
    <source>
        <strain evidence="1 2">NBRC100155</strain>
    </source>
</reference>